<name>A0A2N5UI25_9BASI</name>
<dbReference type="EMBL" id="PGCI01000143">
    <property type="protein sequence ID" value="PLW37401.1"/>
    <property type="molecule type" value="Genomic_DNA"/>
</dbReference>
<sequence>MNLAATREDQSDVDFLTTLRQTVTDAPPSTVPHPEAVAQDIVNDKRIAPLNGKVQVSNASQKATLTMVTDWIHQKEADLQSLAFFHQVEGFFVLASRHPKSTIFHKGGSPLGTAFLSMLADSGTNDSAAEFHTWVAARAIELDKGKAAAPHNPCFKYYGDARDQFRVGNLAVNVSAIRLKLREMIRKSHQL</sequence>
<dbReference type="Proteomes" id="UP000235392">
    <property type="component" value="Unassembled WGS sequence"/>
</dbReference>
<reference evidence="1 2" key="1">
    <citation type="submission" date="2017-11" db="EMBL/GenBank/DDBJ databases">
        <title>De novo assembly and phasing of dikaryotic genomes from two isolates of Puccinia coronata f. sp. avenae, the causal agent of oat crown rust.</title>
        <authorList>
            <person name="Miller M.E."/>
            <person name="Zhang Y."/>
            <person name="Omidvar V."/>
            <person name="Sperschneider J."/>
            <person name="Schwessinger B."/>
            <person name="Raley C."/>
            <person name="Palmer J.M."/>
            <person name="Garnica D."/>
            <person name="Upadhyaya N."/>
            <person name="Rathjen J."/>
            <person name="Taylor J.M."/>
            <person name="Park R.F."/>
            <person name="Dodds P.N."/>
            <person name="Hirsch C.D."/>
            <person name="Kianian S.F."/>
            <person name="Figueroa M."/>
        </authorList>
    </citation>
    <scope>NUCLEOTIDE SEQUENCE [LARGE SCALE GENOMIC DNA]</scope>
    <source>
        <strain evidence="1">12SD80</strain>
    </source>
</reference>
<evidence type="ECO:0000313" key="1">
    <source>
        <dbReference type="EMBL" id="PLW37401.1"/>
    </source>
</evidence>
<gene>
    <name evidence="1" type="ORF">PCASD_09882</name>
</gene>
<organism evidence="1 2">
    <name type="scientific">Puccinia coronata f. sp. avenae</name>
    <dbReference type="NCBI Taxonomy" id="200324"/>
    <lineage>
        <taxon>Eukaryota</taxon>
        <taxon>Fungi</taxon>
        <taxon>Dikarya</taxon>
        <taxon>Basidiomycota</taxon>
        <taxon>Pucciniomycotina</taxon>
        <taxon>Pucciniomycetes</taxon>
        <taxon>Pucciniales</taxon>
        <taxon>Pucciniaceae</taxon>
        <taxon>Puccinia</taxon>
    </lineage>
</organism>
<dbReference type="AlphaFoldDB" id="A0A2N5UI25"/>
<protein>
    <submittedName>
        <fullName evidence="1">Uncharacterized protein</fullName>
    </submittedName>
</protein>
<evidence type="ECO:0000313" key="2">
    <source>
        <dbReference type="Proteomes" id="UP000235392"/>
    </source>
</evidence>
<proteinExistence type="predicted"/>
<comment type="caution">
    <text evidence="1">The sequence shown here is derived from an EMBL/GenBank/DDBJ whole genome shotgun (WGS) entry which is preliminary data.</text>
</comment>
<accession>A0A2N5UI25</accession>